<keyword evidence="7 9" id="KW-0472">Membrane</keyword>
<dbReference type="PIRSF" id="PIRSF004669">
    <property type="entry name" value="FliQ"/>
    <property type="match status" value="1"/>
</dbReference>
<dbReference type="PANTHER" id="PTHR34040:SF2">
    <property type="entry name" value="FLAGELLAR BIOSYNTHETIC PROTEIN FLIQ"/>
    <property type="match status" value="1"/>
</dbReference>
<name>A0ABV4NZ41_9GAMM</name>
<accession>A0ABV4NZ41</accession>
<evidence type="ECO:0000256" key="4">
    <source>
        <dbReference type="ARBA" id="ARBA00022475"/>
    </source>
</evidence>
<organism evidence="10 11">
    <name type="scientific">Microbulbifer epialgicus</name>
    <dbReference type="NCBI Taxonomy" id="393907"/>
    <lineage>
        <taxon>Bacteria</taxon>
        <taxon>Pseudomonadati</taxon>
        <taxon>Pseudomonadota</taxon>
        <taxon>Gammaproteobacteria</taxon>
        <taxon>Cellvibrionales</taxon>
        <taxon>Microbulbiferaceae</taxon>
        <taxon>Microbulbifer</taxon>
    </lineage>
</organism>
<keyword evidence="10" id="KW-0282">Flagellum</keyword>
<protein>
    <recommendedName>
        <fullName evidence="3 9">Flagellar biosynthetic protein FliQ</fullName>
    </recommendedName>
</protein>
<evidence type="ECO:0000256" key="6">
    <source>
        <dbReference type="ARBA" id="ARBA00022989"/>
    </source>
</evidence>
<keyword evidence="4 9" id="KW-1003">Cell membrane</keyword>
<dbReference type="NCBIfam" id="TIGR01402">
    <property type="entry name" value="fliQ"/>
    <property type="match status" value="1"/>
</dbReference>
<evidence type="ECO:0000313" key="11">
    <source>
        <dbReference type="Proteomes" id="UP001569428"/>
    </source>
</evidence>
<evidence type="ECO:0000256" key="3">
    <source>
        <dbReference type="ARBA" id="ARBA00021718"/>
    </source>
</evidence>
<dbReference type="EMBL" id="JBGMEK010000011">
    <property type="protein sequence ID" value="MFA0810760.1"/>
    <property type="molecule type" value="Genomic_DNA"/>
</dbReference>
<evidence type="ECO:0000256" key="1">
    <source>
        <dbReference type="ARBA" id="ARBA00004651"/>
    </source>
</evidence>
<comment type="subcellular location">
    <subcellularLocation>
        <location evidence="1 9">Cell membrane</location>
        <topology evidence="1">Multi-pass membrane protein</topology>
    </subcellularLocation>
    <subcellularLocation>
        <location evidence="9">Bacterial flagellum basal body</location>
    </subcellularLocation>
</comment>
<evidence type="ECO:0000256" key="7">
    <source>
        <dbReference type="ARBA" id="ARBA00023136"/>
    </source>
</evidence>
<sequence>MTPEVALEMVREMLATAGLVSSPILGTALIVGMLVSIFQVVTQIQEMTLTFVPKMLSIIGIIFIFGTWMLSTIVLYTEGMFRRIVELM</sequence>
<evidence type="ECO:0000256" key="8">
    <source>
        <dbReference type="ARBA" id="ARBA00023143"/>
    </source>
</evidence>
<keyword evidence="10" id="KW-0969">Cilium</keyword>
<comment type="function">
    <text evidence="9">Role in flagellar biosynthesis.</text>
</comment>
<comment type="caution">
    <text evidence="10">The sequence shown here is derived from an EMBL/GenBank/DDBJ whole genome shotgun (WGS) entry which is preliminary data.</text>
</comment>
<evidence type="ECO:0000256" key="2">
    <source>
        <dbReference type="ARBA" id="ARBA00006156"/>
    </source>
</evidence>
<keyword evidence="8 9" id="KW-0975">Bacterial flagellum</keyword>
<keyword evidence="5 9" id="KW-0812">Transmembrane</keyword>
<proteinExistence type="inferred from homology"/>
<keyword evidence="11" id="KW-1185">Reference proteome</keyword>
<dbReference type="Proteomes" id="UP001569428">
    <property type="component" value="Unassembled WGS sequence"/>
</dbReference>
<gene>
    <name evidence="9 10" type="primary">fliQ</name>
    <name evidence="10" type="ORF">ACCI49_07480</name>
</gene>
<dbReference type="RefSeq" id="WP_371838333.1">
    <property type="nucleotide sequence ID" value="NZ_JBGMEK010000011.1"/>
</dbReference>
<reference evidence="10 11" key="1">
    <citation type="submission" date="2024-08" db="EMBL/GenBank/DDBJ databases">
        <authorList>
            <person name="Ishaq N."/>
        </authorList>
    </citation>
    <scope>NUCLEOTIDE SEQUENCE [LARGE SCALE GENOMIC DNA]</scope>
    <source>
        <strain evidence="10 11">DSM 18651</strain>
    </source>
</reference>
<feature type="transmembrane region" description="Helical" evidence="9">
    <location>
        <begin position="55"/>
        <end position="76"/>
    </location>
</feature>
<feature type="transmembrane region" description="Helical" evidence="9">
    <location>
        <begin position="12"/>
        <end position="35"/>
    </location>
</feature>
<dbReference type="InterPro" id="IPR006305">
    <property type="entry name" value="FliQ"/>
</dbReference>
<keyword evidence="6 9" id="KW-1133">Transmembrane helix</keyword>
<dbReference type="PANTHER" id="PTHR34040">
    <property type="entry name" value="FLAGELLAR BIOSYNTHETIC PROTEIN FLIQ"/>
    <property type="match status" value="1"/>
</dbReference>
<dbReference type="PRINTS" id="PR00952">
    <property type="entry name" value="TYPE3IMQPROT"/>
</dbReference>
<keyword evidence="10" id="KW-0966">Cell projection</keyword>
<comment type="similarity">
    <text evidence="2 9">Belongs to the FliQ/MopD/SpaQ family.</text>
</comment>
<evidence type="ECO:0000313" key="10">
    <source>
        <dbReference type="EMBL" id="MFA0810760.1"/>
    </source>
</evidence>
<dbReference type="InterPro" id="IPR002191">
    <property type="entry name" value="Bac_export_3"/>
</dbReference>
<dbReference type="Pfam" id="PF01313">
    <property type="entry name" value="Bac_export_3"/>
    <property type="match status" value="1"/>
</dbReference>
<evidence type="ECO:0000256" key="9">
    <source>
        <dbReference type="RuleBase" id="RU364090"/>
    </source>
</evidence>
<evidence type="ECO:0000256" key="5">
    <source>
        <dbReference type="ARBA" id="ARBA00022692"/>
    </source>
</evidence>